<dbReference type="CDD" id="cd06581">
    <property type="entry name" value="TM_PBP1_LivM_like"/>
    <property type="match status" value="1"/>
</dbReference>
<evidence type="ECO:0000256" key="6">
    <source>
        <dbReference type="SAM" id="MobiDB-lite"/>
    </source>
</evidence>
<evidence type="ECO:0000256" key="1">
    <source>
        <dbReference type="ARBA" id="ARBA00004651"/>
    </source>
</evidence>
<feature type="transmembrane region" description="Helical" evidence="7">
    <location>
        <begin position="53"/>
        <end position="73"/>
    </location>
</feature>
<feature type="transmembrane region" description="Helical" evidence="7">
    <location>
        <begin position="404"/>
        <end position="421"/>
    </location>
</feature>
<gene>
    <name evidence="8" type="ORF">ACFQJ4_13880</name>
</gene>
<feature type="transmembrane region" description="Helical" evidence="7">
    <location>
        <begin position="118"/>
        <end position="138"/>
    </location>
</feature>
<comment type="caution">
    <text evidence="8">The sequence shown here is derived from an EMBL/GenBank/DDBJ whole genome shotgun (WGS) entry which is preliminary data.</text>
</comment>
<accession>A0ABD5ZSJ3</accession>
<dbReference type="RefSeq" id="WP_276234559.1">
    <property type="nucleotide sequence ID" value="NZ_CP119802.1"/>
</dbReference>
<sequence length="466" mass="48760">MTESASATDRVRQVVADHDAVKVALLLLGTYVLFTILVWNQNPDARLNAIANTLRLVTFFAAVYALLVLALNLHWGYTGLFNIGVAGFMAVGAYTYAIATRPVDPAISTQPAGLGLPIPVGVVLGMAVASVLGLLAALPALRLRADYFAIVTLGLSEIVRLSLQSSALDGFLRETFGIGTGGGAGIRVDPGIDEPLRALFYAGGSRADGVTPLGEAVFGITDDLALLGVGGGIRQSVVINWAYVLFLAVFVLAFYWVLSRIGKSPFGRVLKAIREDELVANALGKNVNLVKIKVFMIGCALMGLGGILWQGSQGSFSPTPQFLPVITFYIFVAMMIGGSGSNTGSVLGAIVFAGLLFEAPRRFGAFVRQQFSADANPATVIDAVGGLLSGNVDTFVVYITETRIAALQFVLLGVVLVLLMQRRPEGLLGHRIEEAAAVDLSVRPERTGGTGGSGGAAAADGGETDE</sequence>
<evidence type="ECO:0000256" key="4">
    <source>
        <dbReference type="ARBA" id="ARBA00022989"/>
    </source>
</evidence>
<proteinExistence type="predicted"/>
<feature type="region of interest" description="Disordered" evidence="6">
    <location>
        <begin position="443"/>
        <end position="466"/>
    </location>
</feature>
<keyword evidence="4 7" id="KW-1133">Transmembrane helix</keyword>
<dbReference type="AlphaFoldDB" id="A0ABD5ZSJ3"/>
<keyword evidence="5 7" id="KW-0472">Membrane</keyword>
<name>A0ABD5ZSJ3_9EURY</name>
<dbReference type="InterPro" id="IPR043428">
    <property type="entry name" value="LivM-like"/>
</dbReference>
<feature type="transmembrane region" description="Helical" evidence="7">
    <location>
        <begin position="20"/>
        <end position="41"/>
    </location>
</feature>
<feature type="transmembrane region" description="Helical" evidence="7">
    <location>
        <begin position="329"/>
        <end position="357"/>
    </location>
</feature>
<keyword evidence="2" id="KW-1003">Cell membrane</keyword>
<feature type="transmembrane region" description="Helical" evidence="7">
    <location>
        <begin position="238"/>
        <end position="258"/>
    </location>
</feature>
<evidence type="ECO:0000313" key="8">
    <source>
        <dbReference type="EMBL" id="MFC7236402.1"/>
    </source>
</evidence>
<protein>
    <submittedName>
        <fullName evidence="8">Branched-chain amino acid ABC transporter permease</fullName>
    </submittedName>
</protein>
<reference evidence="8 9" key="1">
    <citation type="journal article" date="2019" name="Int. J. Syst. Evol. Microbiol.">
        <title>The Global Catalogue of Microorganisms (GCM) 10K type strain sequencing project: providing services to taxonomists for standard genome sequencing and annotation.</title>
        <authorList>
            <consortium name="The Broad Institute Genomics Platform"/>
            <consortium name="The Broad Institute Genome Sequencing Center for Infectious Disease"/>
            <person name="Wu L."/>
            <person name="Ma J."/>
        </authorList>
    </citation>
    <scope>NUCLEOTIDE SEQUENCE [LARGE SCALE GENOMIC DNA]</scope>
    <source>
        <strain evidence="8 9">DT85</strain>
    </source>
</reference>
<comment type="subcellular location">
    <subcellularLocation>
        <location evidence="1">Cell membrane</location>
        <topology evidence="1">Multi-pass membrane protein</topology>
    </subcellularLocation>
</comment>
<evidence type="ECO:0000256" key="7">
    <source>
        <dbReference type="SAM" id="Phobius"/>
    </source>
</evidence>
<evidence type="ECO:0000256" key="3">
    <source>
        <dbReference type="ARBA" id="ARBA00022692"/>
    </source>
</evidence>
<dbReference type="InterPro" id="IPR001851">
    <property type="entry name" value="ABC_transp_permease"/>
</dbReference>
<dbReference type="PANTHER" id="PTHR30482:SF10">
    <property type="entry name" value="HIGH-AFFINITY BRANCHED-CHAIN AMINO ACID TRANSPORT PROTEIN BRAE"/>
    <property type="match status" value="1"/>
</dbReference>
<feature type="compositionally biased region" description="Low complexity" evidence="6">
    <location>
        <begin position="456"/>
        <end position="466"/>
    </location>
</feature>
<evidence type="ECO:0000256" key="2">
    <source>
        <dbReference type="ARBA" id="ARBA00022475"/>
    </source>
</evidence>
<dbReference type="EMBL" id="JBHTAP010000001">
    <property type="protein sequence ID" value="MFC7236402.1"/>
    <property type="molecule type" value="Genomic_DNA"/>
</dbReference>
<organism evidence="8 9">
    <name type="scientific">Halosegnis marinus</name>
    <dbReference type="NCBI Taxonomy" id="3034023"/>
    <lineage>
        <taxon>Archaea</taxon>
        <taxon>Methanobacteriati</taxon>
        <taxon>Methanobacteriota</taxon>
        <taxon>Stenosarchaea group</taxon>
        <taxon>Halobacteria</taxon>
        <taxon>Halobacteriales</taxon>
        <taxon>Natronomonadaceae</taxon>
        <taxon>Halosegnis</taxon>
    </lineage>
</organism>
<dbReference type="GeneID" id="79268121"/>
<dbReference type="Pfam" id="PF02653">
    <property type="entry name" value="BPD_transp_2"/>
    <property type="match status" value="1"/>
</dbReference>
<keyword evidence="9" id="KW-1185">Reference proteome</keyword>
<feature type="transmembrane region" description="Helical" evidence="7">
    <location>
        <begin position="80"/>
        <end position="98"/>
    </location>
</feature>
<dbReference type="Proteomes" id="UP001596398">
    <property type="component" value="Unassembled WGS sequence"/>
</dbReference>
<evidence type="ECO:0000313" key="9">
    <source>
        <dbReference type="Proteomes" id="UP001596398"/>
    </source>
</evidence>
<dbReference type="PANTHER" id="PTHR30482">
    <property type="entry name" value="HIGH-AFFINITY BRANCHED-CHAIN AMINO ACID TRANSPORT SYSTEM PERMEASE"/>
    <property type="match status" value="1"/>
</dbReference>
<feature type="transmembrane region" description="Helical" evidence="7">
    <location>
        <begin position="292"/>
        <end position="309"/>
    </location>
</feature>
<keyword evidence="3 7" id="KW-0812">Transmembrane</keyword>
<evidence type="ECO:0000256" key="5">
    <source>
        <dbReference type="ARBA" id="ARBA00023136"/>
    </source>
</evidence>
<dbReference type="GO" id="GO:0005886">
    <property type="term" value="C:plasma membrane"/>
    <property type="evidence" value="ECO:0007669"/>
    <property type="project" value="UniProtKB-SubCell"/>
</dbReference>